<dbReference type="Pfam" id="PF03649">
    <property type="entry name" value="UPF0014"/>
    <property type="match status" value="2"/>
</dbReference>
<gene>
    <name evidence="7" type="ORF">DFR28_10457</name>
</gene>
<dbReference type="InParanoid" id="A0A395JJ96"/>
<dbReference type="InterPro" id="IPR005226">
    <property type="entry name" value="UPF0014_fam"/>
</dbReference>
<feature type="transmembrane region" description="Helical" evidence="6">
    <location>
        <begin position="107"/>
        <end position="127"/>
    </location>
</feature>
<feature type="transmembrane region" description="Helical" evidence="6">
    <location>
        <begin position="77"/>
        <end position="95"/>
    </location>
</feature>
<evidence type="ECO:0000313" key="7">
    <source>
        <dbReference type="EMBL" id="RBP49131.1"/>
    </source>
</evidence>
<dbReference type="Proteomes" id="UP000253083">
    <property type="component" value="Unassembled WGS sequence"/>
</dbReference>
<dbReference type="AlphaFoldDB" id="A0A395JJ96"/>
<dbReference type="PANTHER" id="PTHR30028:SF0">
    <property type="entry name" value="PROTEIN ALUMINUM SENSITIVE 3"/>
    <property type="match status" value="1"/>
</dbReference>
<proteinExistence type="inferred from homology"/>
<keyword evidence="4 6" id="KW-1133">Transmembrane helix</keyword>
<evidence type="ECO:0000256" key="6">
    <source>
        <dbReference type="SAM" id="Phobius"/>
    </source>
</evidence>
<keyword evidence="8" id="KW-1185">Reference proteome</keyword>
<evidence type="ECO:0000256" key="2">
    <source>
        <dbReference type="ARBA" id="ARBA00005268"/>
    </source>
</evidence>
<comment type="similarity">
    <text evidence="2">Belongs to the UPF0014 family.</text>
</comment>
<organism evidence="7 8">
    <name type="scientific">Arenicella xantha</name>
    <dbReference type="NCBI Taxonomy" id="644221"/>
    <lineage>
        <taxon>Bacteria</taxon>
        <taxon>Pseudomonadati</taxon>
        <taxon>Pseudomonadota</taxon>
        <taxon>Gammaproteobacteria</taxon>
        <taxon>Arenicellales</taxon>
        <taxon>Arenicellaceae</taxon>
        <taxon>Arenicella</taxon>
    </lineage>
</organism>
<feature type="transmembrane region" description="Helical" evidence="6">
    <location>
        <begin position="178"/>
        <end position="198"/>
    </location>
</feature>
<evidence type="ECO:0000256" key="5">
    <source>
        <dbReference type="ARBA" id="ARBA00023136"/>
    </source>
</evidence>
<sequence>MLNLPLTATALAKFTRMQTIPIVNLVIILIPSLLVIGLLWFWSAGAKTALYALARMVLQLIAIGYALTYLFTTKQAALVLGALTIMLLVSAWIALRSVPNRRINLYWRALLATFIVNVALLILTTQFVLDSQPWFQPNLVIPLAGMIFAVGMNAISLFAERFYAELANQSETQARQIAYSATLIPTINSLFAVGLVSLPGMMTGQILSGVSPLIAVRYQIMIMLLLFASSGLSAASFYYLIRSKPQR</sequence>
<dbReference type="EMBL" id="QNRT01000004">
    <property type="protein sequence ID" value="RBP49131.1"/>
    <property type="molecule type" value="Genomic_DNA"/>
</dbReference>
<keyword evidence="3 6" id="KW-0812">Transmembrane</keyword>
<protein>
    <submittedName>
        <fullName evidence="7">Putative ABC transport system permease protein</fullName>
    </submittedName>
</protein>
<comment type="subcellular location">
    <subcellularLocation>
        <location evidence="1">Membrane</location>
        <topology evidence="1">Multi-pass membrane protein</topology>
    </subcellularLocation>
</comment>
<feature type="transmembrane region" description="Helical" evidence="6">
    <location>
        <begin position="139"/>
        <end position="158"/>
    </location>
</feature>
<feature type="transmembrane region" description="Helical" evidence="6">
    <location>
        <begin position="218"/>
        <end position="241"/>
    </location>
</feature>
<dbReference type="GO" id="GO:0005886">
    <property type="term" value="C:plasma membrane"/>
    <property type="evidence" value="ECO:0007669"/>
    <property type="project" value="TreeGrafter"/>
</dbReference>
<dbReference type="PANTHER" id="PTHR30028">
    <property type="entry name" value="UPF0014 INNER MEMBRANE PROTEIN YBBM-RELATED"/>
    <property type="match status" value="1"/>
</dbReference>
<reference evidence="7 8" key="1">
    <citation type="submission" date="2018-06" db="EMBL/GenBank/DDBJ databases">
        <title>Genomic Encyclopedia of Type Strains, Phase IV (KMG-IV): sequencing the most valuable type-strain genomes for metagenomic binning, comparative biology and taxonomic classification.</title>
        <authorList>
            <person name="Goeker M."/>
        </authorList>
    </citation>
    <scope>NUCLEOTIDE SEQUENCE [LARGE SCALE GENOMIC DNA]</scope>
    <source>
        <strain evidence="7 8">DSM 24032</strain>
    </source>
</reference>
<dbReference type="FunCoup" id="A0A395JJ96">
    <property type="interactions" value="97"/>
</dbReference>
<keyword evidence="5 6" id="KW-0472">Membrane</keyword>
<comment type="caution">
    <text evidence="7">The sequence shown here is derived from an EMBL/GenBank/DDBJ whole genome shotgun (WGS) entry which is preliminary data.</text>
</comment>
<evidence type="ECO:0000313" key="8">
    <source>
        <dbReference type="Proteomes" id="UP000253083"/>
    </source>
</evidence>
<name>A0A395JJ96_9GAMM</name>
<accession>A0A395JJ96</accession>
<evidence type="ECO:0000256" key="3">
    <source>
        <dbReference type="ARBA" id="ARBA00022692"/>
    </source>
</evidence>
<evidence type="ECO:0000256" key="4">
    <source>
        <dbReference type="ARBA" id="ARBA00022989"/>
    </source>
</evidence>
<feature type="transmembrane region" description="Helical" evidence="6">
    <location>
        <begin position="20"/>
        <end position="42"/>
    </location>
</feature>
<feature type="transmembrane region" description="Helical" evidence="6">
    <location>
        <begin position="49"/>
        <end position="71"/>
    </location>
</feature>
<evidence type="ECO:0000256" key="1">
    <source>
        <dbReference type="ARBA" id="ARBA00004141"/>
    </source>
</evidence>